<feature type="binding site" evidence="15">
    <location>
        <position position="91"/>
    </location>
    <ligand>
        <name>[4Fe-4S] cluster</name>
        <dbReference type="ChEBI" id="CHEBI:49883"/>
        <note>4Fe-4S-S-AdoMet</note>
    </ligand>
</feature>
<comment type="pathway">
    <text evidence="1">tRNA modification.</text>
</comment>
<dbReference type="Pfam" id="PF00583">
    <property type="entry name" value="Acetyltransf_1"/>
    <property type="match status" value="1"/>
</dbReference>
<keyword evidence="5 18" id="KW-0808">Transferase</keyword>
<dbReference type="SFLD" id="SFLDS00029">
    <property type="entry name" value="Radical_SAM"/>
    <property type="match status" value="1"/>
</dbReference>
<dbReference type="GeneID" id="24803202"/>
<comment type="cofactor">
    <cofactor evidence="15">
        <name>[4Fe-4S] cluster</name>
        <dbReference type="ChEBI" id="CHEBI:49883"/>
    </cofactor>
    <text evidence="15">Binds 1 [4Fe-4S] cluster. The cluster is coordinated with 3 cysteines and an exchangeable S-adenosyl-L-methionine.</text>
</comment>
<proteinExistence type="inferred from homology"/>
<keyword evidence="12 18" id="KW-0012">Acyltransferase</keyword>
<evidence type="ECO:0000256" key="3">
    <source>
        <dbReference type="ARBA" id="ARBA00022485"/>
    </source>
</evidence>
<dbReference type="Proteomes" id="UP000034723">
    <property type="component" value="Chromosome"/>
</dbReference>
<feature type="binding site" evidence="15">
    <location>
        <position position="86"/>
    </location>
    <ligand>
        <name>[4Fe-4S] cluster</name>
        <dbReference type="ChEBI" id="CHEBI:49883"/>
        <note>4Fe-4S-S-AdoMet</note>
    </ligand>
</feature>
<dbReference type="NCBIfam" id="TIGR01211">
    <property type="entry name" value="ELP3"/>
    <property type="match status" value="1"/>
</dbReference>
<dbReference type="GO" id="GO:0051539">
    <property type="term" value="F:4 iron, 4 sulfur cluster binding"/>
    <property type="evidence" value="ECO:0007669"/>
    <property type="project" value="UniProtKB-KW"/>
</dbReference>
<name>A0A0F7IIS7_9EURY</name>
<comment type="similarity">
    <text evidence="2">Belongs to the ELP3 family.</text>
</comment>
<evidence type="ECO:0000256" key="13">
    <source>
        <dbReference type="ARBA" id="ARBA00044771"/>
    </source>
</evidence>
<dbReference type="InterPro" id="IPR000182">
    <property type="entry name" value="GNAT_dom"/>
</dbReference>
<dbReference type="STRING" id="113653.GAH_00622"/>
<dbReference type="Pfam" id="PF04055">
    <property type="entry name" value="Radical_SAM"/>
    <property type="match status" value="1"/>
</dbReference>
<feature type="domain" description="N-acetyltransferase" evidence="16">
    <location>
        <begin position="364"/>
        <end position="523"/>
    </location>
</feature>
<dbReference type="AlphaFoldDB" id="A0A0F7IIS7"/>
<dbReference type="CDD" id="cd01335">
    <property type="entry name" value="Radical_SAM"/>
    <property type="match status" value="1"/>
</dbReference>
<dbReference type="PATRIC" id="fig|113653.22.peg.622"/>
<dbReference type="InterPro" id="IPR034687">
    <property type="entry name" value="ELP3-like"/>
</dbReference>
<dbReference type="EC" id="2.3.1.311" evidence="13"/>
<keyword evidence="4" id="KW-0820">tRNA-binding</keyword>
<evidence type="ECO:0000259" key="17">
    <source>
        <dbReference type="PROSITE" id="PS51918"/>
    </source>
</evidence>
<dbReference type="SMART" id="SM00729">
    <property type="entry name" value="Elp3"/>
    <property type="match status" value="1"/>
</dbReference>
<dbReference type="Gene3D" id="3.40.630.30">
    <property type="match status" value="1"/>
</dbReference>
<dbReference type="SFLD" id="SFLDG01086">
    <property type="entry name" value="elongater_protein-like"/>
    <property type="match status" value="1"/>
</dbReference>
<dbReference type="FunCoup" id="A0A0F7IIS7">
    <property type="interactions" value="142"/>
</dbReference>
<dbReference type="InterPro" id="IPR058240">
    <property type="entry name" value="rSAM_sf"/>
</dbReference>
<sequence length="523" mass="60529">MTAEALREMAVEIAKLGRADKREVARIKKSVAKRYGLRSIPSDADVLKAVKGEPLYDLLRDILRIKPVRTISGVAVVSVMTSPAPCPHGRCIPCPGGVEFNTPQSYIGFEPAAQRGRQHNYDAFDQVMARLRELREIGHEVDKVEIIVMGGTFPAREREYKERFILGIYSALNSFESEVRRYGDLEEAKRDNERARARCVGMTFETRPDYAREEHIIEMLRFGGTKVELGVQSIYDDVLEGIQRGHGVQDVVDATKRLRDSAFKVGYHIMPGLPGSDFRRDLKMFRTLFENPDFRPDYLKIYPTLVVRGTKLYEMYERGEYRPYTTDEVVELIARAKRYIPEYVRIQRIQRDIPVDRAIGLDKGNIRQLVHERLREMGYSCRCIRCREAGHKLGGYVEEDFEEVVREYEASDGKEFFISFEDPSREVLVGFIRLRFPDRPFIDVLEDAALIRELHVYGKAVGIGLKDERAFQHRGFGERLLSLAEEIARERYDRIAVISGVGVREYYRRHGYAREFEYMVKRL</sequence>
<evidence type="ECO:0000256" key="11">
    <source>
        <dbReference type="ARBA" id="ARBA00023014"/>
    </source>
</evidence>
<dbReference type="Pfam" id="PF23613">
    <property type="entry name" value="ELP3_N"/>
    <property type="match status" value="1"/>
</dbReference>
<keyword evidence="11 15" id="KW-0411">Iron-sulfur</keyword>
<evidence type="ECO:0000256" key="9">
    <source>
        <dbReference type="ARBA" id="ARBA00022884"/>
    </source>
</evidence>
<dbReference type="PROSITE" id="PS51186">
    <property type="entry name" value="GNAT"/>
    <property type="match status" value="1"/>
</dbReference>
<dbReference type="EMBL" id="CP011267">
    <property type="protein sequence ID" value="AKG92038.1"/>
    <property type="molecule type" value="Genomic_DNA"/>
</dbReference>
<evidence type="ECO:0000256" key="12">
    <source>
        <dbReference type="ARBA" id="ARBA00023315"/>
    </source>
</evidence>
<dbReference type="InterPro" id="IPR056591">
    <property type="entry name" value="ELP3-like_N"/>
</dbReference>
<dbReference type="KEGG" id="gah:GAH_00622"/>
<dbReference type="PANTHER" id="PTHR11135">
    <property type="entry name" value="HISTONE ACETYLTRANSFERASE-RELATED"/>
    <property type="match status" value="1"/>
</dbReference>
<evidence type="ECO:0000256" key="1">
    <source>
        <dbReference type="ARBA" id="ARBA00005217"/>
    </source>
</evidence>
<dbReference type="PANTHER" id="PTHR11135:SF7">
    <property type="entry name" value="TRNA URIDINE(34) ACETYLTRANSFERASE"/>
    <property type="match status" value="1"/>
</dbReference>
<keyword evidence="7" id="KW-0819">tRNA processing</keyword>
<evidence type="ECO:0000256" key="8">
    <source>
        <dbReference type="ARBA" id="ARBA00022723"/>
    </source>
</evidence>
<evidence type="ECO:0000259" key="16">
    <source>
        <dbReference type="PROSITE" id="PS51186"/>
    </source>
</evidence>
<evidence type="ECO:0000256" key="5">
    <source>
        <dbReference type="ARBA" id="ARBA00022679"/>
    </source>
</evidence>
<dbReference type="InterPro" id="IPR007197">
    <property type="entry name" value="rSAM"/>
</dbReference>
<keyword evidence="10 15" id="KW-0408">Iron</keyword>
<gene>
    <name evidence="18" type="ORF">GAH_00622</name>
</gene>
<dbReference type="InterPro" id="IPR016181">
    <property type="entry name" value="Acyl_CoA_acyltransferase"/>
</dbReference>
<dbReference type="Pfam" id="PF16199">
    <property type="entry name" value="Radical_SAM_C"/>
    <property type="match status" value="1"/>
</dbReference>
<feature type="domain" description="Radical SAM core" evidence="17">
    <location>
        <begin position="69"/>
        <end position="342"/>
    </location>
</feature>
<dbReference type="GO" id="GO:0000049">
    <property type="term" value="F:tRNA binding"/>
    <property type="evidence" value="ECO:0007669"/>
    <property type="project" value="UniProtKB-KW"/>
</dbReference>
<keyword evidence="8 15" id="KW-0479">Metal-binding</keyword>
<evidence type="ECO:0000256" key="14">
    <source>
        <dbReference type="ARBA" id="ARBA00047372"/>
    </source>
</evidence>
<dbReference type="Gene3D" id="3.30.750.200">
    <property type="match status" value="1"/>
</dbReference>
<evidence type="ECO:0000256" key="7">
    <source>
        <dbReference type="ARBA" id="ARBA00022694"/>
    </source>
</evidence>
<dbReference type="PROSITE" id="PS51918">
    <property type="entry name" value="RADICAL_SAM"/>
    <property type="match status" value="1"/>
</dbReference>
<evidence type="ECO:0000256" key="2">
    <source>
        <dbReference type="ARBA" id="ARBA00005494"/>
    </source>
</evidence>
<reference evidence="18 19" key="1">
    <citation type="submission" date="2015-04" db="EMBL/GenBank/DDBJ databases">
        <title>The complete genome sequence of the hyperthermophilic, obligate iron-reducing archaeon Geoglobus ahangari strain 234T.</title>
        <authorList>
            <person name="Manzella M.P."/>
            <person name="Holmes D.E."/>
            <person name="Rocheleau J.M."/>
            <person name="Chung A."/>
            <person name="Reguera G."/>
            <person name="Kashefi K."/>
        </authorList>
    </citation>
    <scope>NUCLEOTIDE SEQUENCE [LARGE SCALE GENOMIC DNA]</scope>
    <source>
        <strain evidence="18 19">234</strain>
    </source>
</reference>
<evidence type="ECO:0000313" key="19">
    <source>
        <dbReference type="Proteomes" id="UP000034723"/>
    </source>
</evidence>
<dbReference type="OrthoDB" id="49957at2157"/>
<dbReference type="GO" id="GO:0002926">
    <property type="term" value="P:tRNA wobble base 5-methoxycarbonylmethyl-2-thiouridinylation"/>
    <property type="evidence" value="ECO:0007669"/>
    <property type="project" value="TreeGrafter"/>
</dbReference>
<dbReference type="GO" id="GO:0106261">
    <property type="term" value="F:tRNA uridine(34) acetyltransferase activity"/>
    <property type="evidence" value="ECO:0007669"/>
    <property type="project" value="UniProtKB-EC"/>
</dbReference>
<dbReference type="SUPFAM" id="SSF55729">
    <property type="entry name" value="Acyl-CoA N-acyltransferases (Nat)"/>
    <property type="match status" value="1"/>
</dbReference>
<evidence type="ECO:0000256" key="10">
    <source>
        <dbReference type="ARBA" id="ARBA00023004"/>
    </source>
</evidence>
<dbReference type="InterPro" id="IPR039661">
    <property type="entry name" value="ELP3"/>
</dbReference>
<accession>A0A0F7IIS7</accession>
<dbReference type="RefSeq" id="WP_048094639.1">
    <property type="nucleotide sequence ID" value="NZ_CP011267.1"/>
</dbReference>
<dbReference type="PIRSF" id="PIRSF005669">
    <property type="entry name" value="Hist_AcTrfase_ELP3"/>
    <property type="match status" value="1"/>
</dbReference>
<organism evidence="18 19">
    <name type="scientific">Geoglobus ahangari</name>
    <dbReference type="NCBI Taxonomy" id="113653"/>
    <lineage>
        <taxon>Archaea</taxon>
        <taxon>Methanobacteriati</taxon>
        <taxon>Methanobacteriota</taxon>
        <taxon>Archaeoglobi</taxon>
        <taxon>Archaeoglobales</taxon>
        <taxon>Archaeoglobaceae</taxon>
        <taxon>Geoglobus</taxon>
    </lineage>
</organism>
<dbReference type="SUPFAM" id="SSF102114">
    <property type="entry name" value="Radical SAM enzymes"/>
    <property type="match status" value="1"/>
</dbReference>
<keyword evidence="19" id="KW-1185">Reference proteome</keyword>
<dbReference type="InterPro" id="IPR032432">
    <property type="entry name" value="Radical_SAM_C"/>
</dbReference>
<evidence type="ECO:0000256" key="4">
    <source>
        <dbReference type="ARBA" id="ARBA00022555"/>
    </source>
</evidence>
<evidence type="ECO:0000256" key="15">
    <source>
        <dbReference type="PIRSR" id="PIRSR005669-1"/>
    </source>
</evidence>
<dbReference type="InParanoid" id="A0A0F7IIS7"/>
<dbReference type="HOGENOM" id="CLU_025983_2_1_2"/>
<evidence type="ECO:0000313" key="18">
    <source>
        <dbReference type="EMBL" id="AKG92038.1"/>
    </source>
</evidence>
<comment type="catalytic activity">
    <reaction evidence="14">
        <text>uridine(34) in tRNA + acetyl-CoA + S-adenosyl-L-methionine + H2O = 5-(carboxymethyl)uridine(34) in tRNA + 5'-deoxyadenosine + L-methionine + CoA + 2 H(+)</text>
        <dbReference type="Rhea" id="RHEA:61020"/>
        <dbReference type="Rhea" id="RHEA-COMP:10407"/>
        <dbReference type="Rhea" id="RHEA-COMP:11727"/>
        <dbReference type="ChEBI" id="CHEBI:15377"/>
        <dbReference type="ChEBI" id="CHEBI:15378"/>
        <dbReference type="ChEBI" id="CHEBI:17319"/>
        <dbReference type="ChEBI" id="CHEBI:57287"/>
        <dbReference type="ChEBI" id="CHEBI:57288"/>
        <dbReference type="ChEBI" id="CHEBI:57844"/>
        <dbReference type="ChEBI" id="CHEBI:59789"/>
        <dbReference type="ChEBI" id="CHEBI:65315"/>
        <dbReference type="ChEBI" id="CHEBI:74882"/>
        <dbReference type="EC" id="2.3.1.311"/>
    </reaction>
    <physiologicalReaction direction="left-to-right" evidence="14">
        <dbReference type="Rhea" id="RHEA:61021"/>
    </physiologicalReaction>
</comment>
<keyword evidence="3" id="KW-0004">4Fe-4S</keyword>
<dbReference type="InterPro" id="IPR006638">
    <property type="entry name" value="Elp3/MiaA/NifB-like_rSAM"/>
</dbReference>
<feature type="binding site" evidence="15">
    <location>
        <position position="94"/>
    </location>
    <ligand>
        <name>[4Fe-4S] cluster</name>
        <dbReference type="ChEBI" id="CHEBI:49883"/>
        <note>4Fe-4S-S-AdoMet</note>
    </ligand>
</feature>
<dbReference type="GO" id="GO:0046872">
    <property type="term" value="F:metal ion binding"/>
    <property type="evidence" value="ECO:0007669"/>
    <property type="project" value="UniProtKB-KW"/>
</dbReference>
<dbReference type="GO" id="GO:0005737">
    <property type="term" value="C:cytoplasm"/>
    <property type="evidence" value="ECO:0007669"/>
    <property type="project" value="TreeGrafter"/>
</dbReference>
<keyword evidence="9" id="KW-0694">RNA-binding</keyword>
<evidence type="ECO:0000256" key="6">
    <source>
        <dbReference type="ARBA" id="ARBA00022691"/>
    </source>
</evidence>
<protein>
    <recommendedName>
        <fullName evidence="13">tRNA carboxymethyluridine synthase</fullName>
        <ecNumber evidence="13">2.3.1.311</ecNumber>
    </recommendedName>
</protein>
<keyword evidence="6" id="KW-0949">S-adenosyl-L-methionine</keyword>
<dbReference type="SFLD" id="SFLDF00344">
    <property type="entry name" value="ELP3-like"/>
    <property type="match status" value="1"/>
</dbReference>